<evidence type="ECO:0000259" key="1">
    <source>
        <dbReference type="PROSITE" id="PS50878"/>
    </source>
</evidence>
<gene>
    <name evidence="2" type="ORF">A2U01_0012501</name>
</gene>
<organism evidence="2 3">
    <name type="scientific">Trifolium medium</name>
    <dbReference type="NCBI Taxonomy" id="97028"/>
    <lineage>
        <taxon>Eukaryota</taxon>
        <taxon>Viridiplantae</taxon>
        <taxon>Streptophyta</taxon>
        <taxon>Embryophyta</taxon>
        <taxon>Tracheophyta</taxon>
        <taxon>Spermatophyta</taxon>
        <taxon>Magnoliopsida</taxon>
        <taxon>eudicotyledons</taxon>
        <taxon>Gunneridae</taxon>
        <taxon>Pentapetalae</taxon>
        <taxon>rosids</taxon>
        <taxon>fabids</taxon>
        <taxon>Fabales</taxon>
        <taxon>Fabaceae</taxon>
        <taxon>Papilionoideae</taxon>
        <taxon>50 kb inversion clade</taxon>
        <taxon>NPAAA clade</taxon>
        <taxon>Hologalegina</taxon>
        <taxon>IRL clade</taxon>
        <taxon>Trifolieae</taxon>
        <taxon>Trifolium</taxon>
    </lineage>
</organism>
<dbReference type="Proteomes" id="UP000265520">
    <property type="component" value="Unassembled WGS sequence"/>
</dbReference>
<dbReference type="PROSITE" id="PS50878">
    <property type="entry name" value="RT_POL"/>
    <property type="match status" value="1"/>
</dbReference>
<comment type="caution">
    <text evidence="2">The sequence shown here is derived from an EMBL/GenBank/DDBJ whole genome shotgun (WGS) entry which is preliminary data.</text>
</comment>
<evidence type="ECO:0000313" key="3">
    <source>
        <dbReference type="Proteomes" id="UP000265520"/>
    </source>
</evidence>
<feature type="domain" description="Reverse transcriptase" evidence="1">
    <location>
        <begin position="1"/>
        <end position="104"/>
    </location>
</feature>
<dbReference type="CDD" id="cd01647">
    <property type="entry name" value="RT_LTR"/>
    <property type="match status" value="1"/>
</dbReference>
<sequence length="136" mass="15486">MSTLDAPHTTFMSNTCNYHYKGMPFGLKNAGATYHRLMDRVFAHQIGKNLEVYIDDMVVKTTREDNHHEDLEDILASVRKYNMRLNPAKCSFGVQAGKFLGFMLTNRGIEANPEKCQAIIDMRSPTSVKEVQQLTE</sequence>
<dbReference type="PANTHER" id="PTHR24559">
    <property type="entry name" value="TRANSPOSON TY3-I GAG-POL POLYPROTEIN"/>
    <property type="match status" value="1"/>
</dbReference>
<dbReference type="InterPro" id="IPR053134">
    <property type="entry name" value="RNA-dir_DNA_polymerase"/>
</dbReference>
<dbReference type="InterPro" id="IPR043502">
    <property type="entry name" value="DNA/RNA_pol_sf"/>
</dbReference>
<dbReference type="InterPro" id="IPR043128">
    <property type="entry name" value="Rev_trsase/Diguanyl_cyclase"/>
</dbReference>
<dbReference type="PANTHER" id="PTHR24559:SF444">
    <property type="entry name" value="REVERSE TRANSCRIPTASE DOMAIN-CONTAINING PROTEIN"/>
    <property type="match status" value="1"/>
</dbReference>
<accession>A0A392MZ95</accession>
<dbReference type="InterPro" id="IPR000477">
    <property type="entry name" value="RT_dom"/>
</dbReference>
<dbReference type="AlphaFoldDB" id="A0A392MZ95"/>
<protein>
    <submittedName>
        <fullName evidence="2">Gag-pol polyprotein</fullName>
    </submittedName>
</protein>
<dbReference type="EMBL" id="LXQA010020702">
    <property type="protein sequence ID" value="MCH91574.1"/>
    <property type="molecule type" value="Genomic_DNA"/>
</dbReference>
<proteinExistence type="predicted"/>
<dbReference type="SUPFAM" id="SSF56672">
    <property type="entry name" value="DNA/RNA polymerases"/>
    <property type="match status" value="1"/>
</dbReference>
<evidence type="ECO:0000313" key="2">
    <source>
        <dbReference type="EMBL" id="MCH91574.1"/>
    </source>
</evidence>
<name>A0A392MZ95_9FABA</name>
<dbReference type="Gene3D" id="3.30.70.270">
    <property type="match status" value="1"/>
</dbReference>
<dbReference type="Pfam" id="PF00078">
    <property type="entry name" value="RVT_1"/>
    <property type="match status" value="1"/>
</dbReference>
<keyword evidence="3" id="KW-1185">Reference proteome</keyword>
<reference evidence="2 3" key="1">
    <citation type="journal article" date="2018" name="Front. Plant Sci.">
        <title>Red Clover (Trifolium pratense) and Zigzag Clover (T. medium) - A Picture of Genomic Similarities and Differences.</title>
        <authorList>
            <person name="Dluhosova J."/>
            <person name="Istvanek J."/>
            <person name="Nedelnik J."/>
            <person name="Repkova J."/>
        </authorList>
    </citation>
    <scope>NUCLEOTIDE SEQUENCE [LARGE SCALE GENOMIC DNA]</scope>
    <source>
        <strain evidence="3">cv. 10/8</strain>
        <tissue evidence="2">Leaf</tissue>
    </source>
</reference>